<evidence type="ECO:0000313" key="8">
    <source>
        <dbReference type="EMBL" id="EFJ06289.1"/>
    </source>
</evidence>
<dbReference type="Gramene" id="EFJ06289">
    <property type="protein sequence ID" value="EFJ06289"/>
    <property type="gene ID" value="SELMODRAFT_41308"/>
</dbReference>
<dbReference type="HOGENOM" id="CLU_015750_1_0_1"/>
<feature type="domain" description="Small nuclear ribonucleoprotein Prp3 C-terminal" evidence="6">
    <location>
        <begin position="639"/>
        <end position="768"/>
    </location>
</feature>
<feature type="region of interest" description="Disordered" evidence="5">
    <location>
        <begin position="702"/>
        <end position="723"/>
    </location>
</feature>
<evidence type="ECO:0000256" key="2">
    <source>
        <dbReference type="ARBA" id="ARBA00022664"/>
    </source>
</evidence>
<sequence>MEKERRDRRHRVEEDDRWHHDEKRERRHHRDVDREEDDHRRRHKSSSSRYDKQEDDRRHHKSKEERHDRGHKSSKEEKEKTRSEKRGREQDDDLKKRSRDQEDGSKVEKRSRDQEDESRKDAKRKRDLEKETADKSVSKRSRSEFAEEEKASNVEMNGQTPAQPVVALTPAPTPTPAPFSSPAPAPVPVPTPVPAPAAAPAAVPQTAPVAPEPSPAPEPEVAPVAGDASAIAKAKARMRQLRKELNEKLKKLPLVSEVEQLANENDSANTITPDSVVPSGTVDVVANAANIASYKRAQECVARLGFQQPPGSMALHVPGVPSAGPKVVKHPVLRLDKQGREIDEHGVVVDNRKSNISTLKVNINKQKKDAFQILHPELEEDPINNPHFDADMGMDRTKLVRQRRNSFQFVEEGRWTKKAEIFRLNNRFGAAKAREIRSKQAALAKAKAEGDINPNLIEVTERIFKDDKQHQDPIPHVEWWDFAVLPPQTQSYDEVIDGAEVKFKKEKINIYVEHPVPIEPPAEPAPPPPQPLKLTKKEQKKMRTQRRLAREKERQELIRQGKIEPPKAKVKMSNLMSVLGAEATQDPTRMEHEIRTAAAERERAHTDRNLARKLTPAERREKKEKRLFDDQGTLETIVAVFRVSDISHPQTRFKVDINAQENRLTGCAIITDGMTVVIVEGGAKSIKRYTKLMLRRINWSAKEEGSGGNEQGDEEDGNEEKENKCVQVWQGSVARPAFDRFFFQKFHTAGAARKYLSDAGVGHYWDSALHYKEE</sequence>
<dbReference type="CDD" id="cd24162">
    <property type="entry name" value="Prp3_C"/>
    <property type="match status" value="1"/>
</dbReference>
<feature type="compositionally biased region" description="Pro residues" evidence="5">
    <location>
        <begin position="210"/>
        <end position="220"/>
    </location>
</feature>
<accession>D8TAH2</accession>
<dbReference type="EMBL" id="GL377703">
    <property type="protein sequence ID" value="EFJ06289.1"/>
    <property type="molecule type" value="Genomic_DNA"/>
</dbReference>
<dbReference type="InterPro" id="IPR027104">
    <property type="entry name" value="Prp3"/>
</dbReference>
<dbReference type="OMA" id="NPQHRFK"/>
<evidence type="ECO:0000259" key="7">
    <source>
        <dbReference type="Pfam" id="PF08572"/>
    </source>
</evidence>
<keyword evidence="2" id="KW-0507">mRNA processing</keyword>
<feature type="region of interest" description="Disordered" evidence="5">
    <location>
        <begin position="518"/>
        <end position="540"/>
    </location>
</feature>
<evidence type="ECO:0000256" key="4">
    <source>
        <dbReference type="ARBA" id="ARBA00023242"/>
    </source>
</evidence>
<dbReference type="Pfam" id="PF06544">
    <property type="entry name" value="Prp3_C"/>
    <property type="match status" value="1"/>
</dbReference>
<keyword evidence="3" id="KW-0508">mRNA splicing</keyword>
<keyword evidence="9" id="KW-1185">Reference proteome</keyword>
<feature type="compositionally biased region" description="Pro residues" evidence="5">
    <location>
        <begin position="171"/>
        <end position="197"/>
    </location>
</feature>
<feature type="compositionally biased region" description="Low complexity" evidence="5">
    <location>
        <begin position="198"/>
        <end position="209"/>
    </location>
</feature>
<dbReference type="InterPro" id="IPR010541">
    <property type="entry name" value="Prp3_C"/>
</dbReference>
<evidence type="ECO:0000313" key="9">
    <source>
        <dbReference type="Proteomes" id="UP000001514"/>
    </source>
</evidence>
<name>D8TAH2_SELML</name>
<dbReference type="FunCoup" id="D8TAH2">
    <property type="interactions" value="4250"/>
</dbReference>
<evidence type="ECO:0000256" key="3">
    <source>
        <dbReference type="ARBA" id="ARBA00023187"/>
    </source>
</evidence>
<dbReference type="PANTHER" id="PTHR14212:SF0">
    <property type="entry name" value="U4_U6 SMALL NUCLEAR RIBONUCLEOPROTEIN PRP3"/>
    <property type="match status" value="1"/>
</dbReference>
<proteinExistence type="predicted"/>
<feature type="region of interest" description="Disordered" evidence="5">
    <location>
        <begin position="1"/>
        <end position="222"/>
    </location>
</feature>
<evidence type="ECO:0000256" key="5">
    <source>
        <dbReference type="SAM" id="MobiDB-lite"/>
    </source>
</evidence>
<dbReference type="KEGG" id="smo:SELMODRAFT_41308"/>
<dbReference type="InterPro" id="IPR013881">
    <property type="entry name" value="Pre-mRNA_splic_Prp3_dom"/>
</dbReference>
<dbReference type="InParanoid" id="D8TAH2"/>
<feature type="compositionally biased region" description="Low complexity" evidence="5">
    <location>
        <begin position="160"/>
        <end position="170"/>
    </location>
</feature>
<dbReference type="GO" id="GO:0000398">
    <property type="term" value="P:mRNA splicing, via spliceosome"/>
    <property type="evidence" value="ECO:0000318"/>
    <property type="project" value="GO_Central"/>
</dbReference>
<dbReference type="GO" id="GO:0046540">
    <property type="term" value="C:U4/U6 x U5 tri-snRNP complex"/>
    <property type="evidence" value="ECO:0000318"/>
    <property type="project" value="GO_Central"/>
</dbReference>
<feature type="compositionally biased region" description="Basic and acidic residues" evidence="5">
    <location>
        <begin position="1"/>
        <end position="39"/>
    </location>
</feature>
<dbReference type="PANTHER" id="PTHR14212">
    <property type="entry name" value="U4/U6-ASSOCIATED RNA SPLICING FACTOR-RELATED"/>
    <property type="match status" value="1"/>
</dbReference>
<evidence type="ECO:0000256" key="1">
    <source>
        <dbReference type="ARBA" id="ARBA00004123"/>
    </source>
</evidence>
<comment type="subcellular location">
    <subcellularLocation>
        <location evidence="1">Nucleus</location>
    </subcellularLocation>
</comment>
<feature type="domain" description="Pre-mRNA-splicing factor 3" evidence="7">
    <location>
        <begin position="385"/>
        <end position="615"/>
    </location>
</feature>
<feature type="compositionally biased region" description="Pro residues" evidence="5">
    <location>
        <begin position="518"/>
        <end position="531"/>
    </location>
</feature>
<dbReference type="Proteomes" id="UP000001514">
    <property type="component" value="Unassembled WGS sequence"/>
</dbReference>
<dbReference type="AlphaFoldDB" id="D8TAH2"/>
<evidence type="ECO:0000259" key="6">
    <source>
        <dbReference type="Pfam" id="PF06544"/>
    </source>
</evidence>
<organism evidence="9">
    <name type="scientific">Selaginella moellendorffii</name>
    <name type="common">Spikemoss</name>
    <dbReference type="NCBI Taxonomy" id="88036"/>
    <lineage>
        <taxon>Eukaryota</taxon>
        <taxon>Viridiplantae</taxon>
        <taxon>Streptophyta</taxon>
        <taxon>Embryophyta</taxon>
        <taxon>Tracheophyta</taxon>
        <taxon>Lycopodiopsida</taxon>
        <taxon>Selaginellales</taxon>
        <taxon>Selaginellaceae</taxon>
        <taxon>Selaginella</taxon>
    </lineage>
</organism>
<feature type="non-terminal residue" evidence="8">
    <location>
        <position position="774"/>
    </location>
</feature>
<reference evidence="8 9" key="1">
    <citation type="journal article" date="2011" name="Science">
        <title>The Selaginella genome identifies genetic changes associated with the evolution of vascular plants.</title>
        <authorList>
            <person name="Banks J.A."/>
            <person name="Nishiyama T."/>
            <person name="Hasebe M."/>
            <person name="Bowman J.L."/>
            <person name="Gribskov M."/>
            <person name="dePamphilis C."/>
            <person name="Albert V.A."/>
            <person name="Aono N."/>
            <person name="Aoyama T."/>
            <person name="Ambrose B.A."/>
            <person name="Ashton N.W."/>
            <person name="Axtell M.J."/>
            <person name="Barker E."/>
            <person name="Barker M.S."/>
            <person name="Bennetzen J.L."/>
            <person name="Bonawitz N.D."/>
            <person name="Chapple C."/>
            <person name="Cheng C."/>
            <person name="Correa L.G."/>
            <person name="Dacre M."/>
            <person name="DeBarry J."/>
            <person name="Dreyer I."/>
            <person name="Elias M."/>
            <person name="Engstrom E.M."/>
            <person name="Estelle M."/>
            <person name="Feng L."/>
            <person name="Finet C."/>
            <person name="Floyd S.K."/>
            <person name="Frommer W.B."/>
            <person name="Fujita T."/>
            <person name="Gramzow L."/>
            <person name="Gutensohn M."/>
            <person name="Harholt J."/>
            <person name="Hattori M."/>
            <person name="Heyl A."/>
            <person name="Hirai T."/>
            <person name="Hiwatashi Y."/>
            <person name="Ishikawa M."/>
            <person name="Iwata M."/>
            <person name="Karol K.G."/>
            <person name="Koehler B."/>
            <person name="Kolukisaoglu U."/>
            <person name="Kubo M."/>
            <person name="Kurata T."/>
            <person name="Lalonde S."/>
            <person name="Li K."/>
            <person name="Li Y."/>
            <person name="Litt A."/>
            <person name="Lyons E."/>
            <person name="Manning G."/>
            <person name="Maruyama T."/>
            <person name="Michael T.P."/>
            <person name="Mikami K."/>
            <person name="Miyazaki S."/>
            <person name="Morinaga S."/>
            <person name="Murata T."/>
            <person name="Mueller-Roeber B."/>
            <person name="Nelson D.R."/>
            <person name="Obara M."/>
            <person name="Oguri Y."/>
            <person name="Olmstead R.G."/>
            <person name="Onodera N."/>
            <person name="Petersen B.L."/>
            <person name="Pils B."/>
            <person name="Prigge M."/>
            <person name="Rensing S.A."/>
            <person name="Riano-Pachon D.M."/>
            <person name="Roberts A.W."/>
            <person name="Sato Y."/>
            <person name="Scheller H.V."/>
            <person name="Schulz B."/>
            <person name="Schulz C."/>
            <person name="Shakirov E.V."/>
            <person name="Shibagaki N."/>
            <person name="Shinohara N."/>
            <person name="Shippen D.E."/>
            <person name="Soerensen I."/>
            <person name="Sotooka R."/>
            <person name="Sugimoto N."/>
            <person name="Sugita M."/>
            <person name="Sumikawa N."/>
            <person name="Tanurdzic M."/>
            <person name="Theissen G."/>
            <person name="Ulvskov P."/>
            <person name="Wakazuki S."/>
            <person name="Weng J.K."/>
            <person name="Willats W.W."/>
            <person name="Wipf D."/>
            <person name="Wolf P.G."/>
            <person name="Yang L."/>
            <person name="Zimmer A.D."/>
            <person name="Zhu Q."/>
            <person name="Mitros T."/>
            <person name="Hellsten U."/>
            <person name="Loque D."/>
            <person name="Otillar R."/>
            <person name="Salamov A."/>
            <person name="Schmutz J."/>
            <person name="Shapiro H."/>
            <person name="Lindquist E."/>
            <person name="Lucas S."/>
            <person name="Rokhsar D."/>
            <person name="Grigoriev I.V."/>
        </authorList>
    </citation>
    <scope>NUCLEOTIDE SEQUENCE [LARGE SCALE GENOMIC DNA]</scope>
</reference>
<gene>
    <name evidence="8" type="ORF">SELMODRAFT_41308</name>
</gene>
<dbReference type="STRING" id="88036.D8TAH2"/>
<keyword evidence="4" id="KW-0539">Nucleus</keyword>
<protein>
    <submittedName>
        <fullName evidence="8">Uncharacterized protein</fullName>
    </submittedName>
</protein>
<dbReference type="Pfam" id="PF08572">
    <property type="entry name" value="PRP3"/>
    <property type="match status" value="1"/>
</dbReference>
<dbReference type="eggNOG" id="KOG2769">
    <property type="taxonomic scope" value="Eukaryota"/>
</dbReference>
<feature type="compositionally biased region" description="Basic and acidic residues" evidence="5">
    <location>
        <begin position="49"/>
        <end position="152"/>
    </location>
</feature>